<accession>A0A7R9BLP9</accession>
<protein>
    <submittedName>
        <fullName evidence="1">Uncharacterized protein</fullName>
    </submittedName>
</protein>
<dbReference type="OrthoDB" id="6612817at2759"/>
<dbReference type="EMBL" id="CAJPEX010000655">
    <property type="protein sequence ID" value="CAG0916721.1"/>
    <property type="molecule type" value="Genomic_DNA"/>
</dbReference>
<evidence type="ECO:0000313" key="2">
    <source>
        <dbReference type="Proteomes" id="UP000678499"/>
    </source>
</evidence>
<evidence type="ECO:0000313" key="1">
    <source>
        <dbReference type="EMBL" id="CAD7276569.1"/>
    </source>
</evidence>
<keyword evidence="2" id="KW-1185">Reference proteome</keyword>
<gene>
    <name evidence="1" type="ORF">NMOB1V02_LOCUS4325</name>
</gene>
<dbReference type="EMBL" id="OA882692">
    <property type="protein sequence ID" value="CAD7276569.1"/>
    <property type="molecule type" value="Genomic_DNA"/>
</dbReference>
<dbReference type="Proteomes" id="UP000678499">
    <property type="component" value="Unassembled WGS sequence"/>
</dbReference>
<name>A0A7R9BLP9_9CRUS</name>
<dbReference type="AlphaFoldDB" id="A0A7R9BLP9"/>
<reference evidence="1" key="1">
    <citation type="submission" date="2020-11" db="EMBL/GenBank/DDBJ databases">
        <authorList>
            <person name="Tran Van P."/>
        </authorList>
    </citation>
    <scope>NUCLEOTIDE SEQUENCE</scope>
</reference>
<organism evidence="1">
    <name type="scientific">Notodromas monacha</name>
    <dbReference type="NCBI Taxonomy" id="399045"/>
    <lineage>
        <taxon>Eukaryota</taxon>
        <taxon>Metazoa</taxon>
        <taxon>Ecdysozoa</taxon>
        <taxon>Arthropoda</taxon>
        <taxon>Crustacea</taxon>
        <taxon>Oligostraca</taxon>
        <taxon>Ostracoda</taxon>
        <taxon>Podocopa</taxon>
        <taxon>Podocopida</taxon>
        <taxon>Cypridocopina</taxon>
        <taxon>Cypridoidea</taxon>
        <taxon>Cyprididae</taxon>
        <taxon>Notodromas</taxon>
    </lineage>
</organism>
<sequence length="146" mass="16630">MSYGALPPFGELERKIRSFIHDDEWKKDHIVDVEIERKRESGGDCCLCGSDTNVFRDLTPEEQQLLLDIRRRKAELLKDIQFCTVMQFRSFAMGVDTVASPSDDLWKRGLSLAQLRLGVAQRSAGVETESKQEGNEELIHFEIGTV</sequence>
<proteinExistence type="predicted"/>